<dbReference type="GO" id="GO:0006508">
    <property type="term" value="P:proteolysis"/>
    <property type="evidence" value="ECO:0007669"/>
    <property type="project" value="UniProtKB-UniRule"/>
</dbReference>
<keyword evidence="14" id="KW-1185">Reference proteome</keyword>
<gene>
    <name evidence="10" type="primary">apeB</name>
    <name evidence="13" type="ORF">KGA66_09405</name>
</gene>
<keyword evidence="6 10" id="KW-0479">Metal-binding</keyword>
<comment type="cofactor">
    <cofactor evidence="1 10 12">
        <name>Zn(2+)</name>
        <dbReference type="ChEBI" id="CHEBI:29105"/>
    </cofactor>
</comment>
<dbReference type="SUPFAM" id="SSF101821">
    <property type="entry name" value="Aminopeptidase/glucanase lid domain"/>
    <property type="match status" value="1"/>
</dbReference>
<evidence type="ECO:0000256" key="7">
    <source>
        <dbReference type="ARBA" id="ARBA00022801"/>
    </source>
</evidence>
<dbReference type="GO" id="GO:0005737">
    <property type="term" value="C:cytoplasm"/>
    <property type="evidence" value="ECO:0007669"/>
    <property type="project" value="UniProtKB-ARBA"/>
</dbReference>
<keyword evidence="9 10" id="KW-0482">Metalloprotease</keyword>
<dbReference type="EC" id="3.4.11.-" evidence="10"/>
<dbReference type="Proteomes" id="UP000677913">
    <property type="component" value="Unassembled WGS sequence"/>
</dbReference>
<dbReference type="NCBIfam" id="NF002759">
    <property type="entry name" value="PRK02813.1"/>
    <property type="match status" value="1"/>
</dbReference>
<sequence length="428" mass="45541">MAQFDRTHTDNLLTYLAASPTPYHAVAEAAALLDKGGFRQLSETEAWDGQPGGQYVIRGGALVAWYLPTDAEPSRPFRIIGTHTDSPNLRVKPVPDTGALGWRQVAVEVYGGALFNSWLDRDLGLAGRLALRDGSQRLVRVDRPLLRVPQLAIHLDRGVNEGLKLNPQAHLTPVWGLGEPVEGDLIEFLAQEHDLAPEEVLGWDLMVHDVLAPAYLGRDAELVAAARLDNLLSVHAGVGALLAAARSGIGAGPIPMLAAMDHEENGSVSTTGAAGPFLESVLERLVEVRGGGVDARARAYAGSVMASADLAHAVHPNYPERHDSGHRPLANGGPVLKVNANQRYATDGATRAVWARACEAAEVPWQTFVSRNDQPCGSTIGPIASSRLGIATFDIGVAALSMHSVRELCGADDPWRLAAALAAFLRLS</sequence>
<protein>
    <recommendedName>
        <fullName evidence="3 10">Probable M18 family aminopeptidase 2</fullName>
        <ecNumber evidence="10">3.4.11.-</ecNumber>
    </recommendedName>
</protein>
<dbReference type="PANTHER" id="PTHR28570">
    <property type="entry name" value="ASPARTYL AMINOPEPTIDASE"/>
    <property type="match status" value="1"/>
</dbReference>
<dbReference type="HAMAP" id="MF_00467">
    <property type="entry name" value="Aminopeptidase_M18_2"/>
    <property type="match status" value="1"/>
</dbReference>
<evidence type="ECO:0000256" key="8">
    <source>
        <dbReference type="ARBA" id="ARBA00022833"/>
    </source>
</evidence>
<dbReference type="PANTHER" id="PTHR28570:SF3">
    <property type="entry name" value="ASPARTYL AMINOPEPTIDASE"/>
    <property type="match status" value="1"/>
</dbReference>
<dbReference type="SUPFAM" id="SSF53187">
    <property type="entry name" value="Zn-dependent exopeptidases"/>
    <property type="match status" value="1"/>
</dbReference>
<evidence type="ECO:0000313" key="14">
    <source>
        <dbReference type="Proteomes" id="UP000677913"/>
    </source>
</evidence>
<evidence type="ECO:0000256" key="2">
    <source>
        <dbReference type="ARBA" id="ARBA00008290"/>
    </source>
</evidence>
<dbReference type="Gene3D" id="2.30.250.10">
    <property type="entry name" value="Aminopeptidase i, Domain 2"/>
    <property type="match status" value="1"/>
</dbReference>
<keyword evidence="8 10" id="KW-0862">Zinc</keyword>
<comment type="caution">
    <text evidence="13">The sequence shown here is derived from an EMBL/GenBank/DDBJ whole genome shotgun (WGS) entry which is preliminary data.</text>
</comment>
<dbReference type="InterPro" id="IPR022984">
    <property type="entry name" value="M18_aminopeptidase_2"/>
</dbReference>
<proteinExistence type="inferred from homology"/>
<evidence type="ECO:0000256" key="12">
    <source>
        <dbReference type="RuleBase" id="RU004387"/>
    </source>
</evidence>
<organism evidence="13 14">
    <name type="scientific">Actinocrinis puniceicyclus</name>
    <dbReference type="NCBI Taxonomy" id="977794"/>
    <lineage>
        <taxon>Bacteria</taxon>
        <taxon>Bacillati</taxon>
        <taxon>Actinomycetota</taxon>
        <taxon>Actinomycetes</taxon>
        <taxon>Catenulisporales</taxon>
        <taxon>Actinospicaceae</taxon>
        <taxon>Actinocrinis</taxon>
    </lineage>
</organism>
<evidence type="ECO:0000256" key="5">
    <source>
        <dbReference type="ARBA" id="ARBA00022670"/>
    </source>
</evidence>
<keyword evidence="4 10" id="KW-0031">Aminopeptidase</keyword>
<evidence type="ECO:0000256" key="9">
    <source>
        <dbReference type="ARBA" id="ARBA00023049"/>
    </source>
</evidence>
<keyword evidence="5 10" id="KW-0645">Protease</keyword>
<dbReference type="FunFam" id="2.30.250.10:FF:000004">
    <property type="entry name" value="Probable M18 family aminopeptidase 2"/>
    <property type="match status" value="1"/>
</dbReference>
<dbReference type="InterPro" id="IPR023358">
    <property type="entry name" value="Peptidase_M18_dom2"/>
</dbReference>
<dbReference type="CDD" id="cd05658">
    <property type="entry name" value="M18_DAP"/>
    <property type="match status" value="1"/>
</dbReference>
<evidence type="ECO:0000256" key="6">
    <source>
        <dbReference type="ARBA" id="ARBA00022723"/>
    </source>
</evidence>
<dbReference type="PRINTS" id="PR00932">
    <property type="entry name" value="AMINO1PTASE"/>
</dbReference>
<feature type="binding site" evidence="10">
    <location>
        <position position="154"/>
    </location>
    <ligand>
        <name>Zn(2+)</name>
        <dbReference type="ChEBI" id="CHEBI:29105"/>
    </ligand>
</feature>
<accession>A0A8J7WLZ7</accession>
<dbReference type="GO" id="GO:0008237">
    <property type="term" value="F:metallopeptidase activity"/>
    <property type="evidence" value="ECO:0007669"/>
    <property type="project" value="UniProtKB-UniRule"/>
</dbReference>
<evidence type="ECO:0000313" key="13">
    <source>
        <dbReference type="EMBL" id="MBS2963260.1"/>
    </source>
</evidence>
<name>A0A8J7WLZ7_9ACTN</name>
<dbReference type="RefSeq" id="WP_211466786.1">
    <property type="nucleotide sequence ID" value="NZ_JAGSXH010000023.1"/>
</dbReference>
<evidence type="ECO:0000256" key="11">
    <source>
        <dbReference type="RuleBase" id="RU004386"/>
    </source>
</evidence>
<dbReference type="Gene3D" id="3.40.630.10">
    <property type="entry name" value="Zn peptidases"/>
    <property type="match status" value="1"/>
</dbReference>
<dbReference type="GO" id="GO:0008270">
    <property type="term" value="F:zinc ion binding"/>
    <property type="evidence" value="ECO:0007669"/>
    <property type="project" value="UniProtKB-UniRule"/>
</dbReference>
<dbReference type="EMBL" id="JAGSXH010000023">
    <property type="protein sequence ID" value="MBS2963260.1"/>
    <property type="molecule type" value="Genomic_DNA"/>
</dbReference>
<evidence type="ECO:0000256" key="3">
    <source>
        <dbReference type="ARBA" id="ARBA00014897"/>
    </source>
</evidence>
<dbReference type="AlphaFoldDB" id="A0A8J7WLZ7"/>
<keyword evidence="7 10" id="KW-0378">Hydrolase</keyword>
<evidence type="ECO:0000256" key="4">
    <source>
        <dbReference type="ARBA" id="ARBA00022438"/>
    </source>
</evidence>
<dbReference type="Pfam" id="PF02127">
    <property type="entry name" value="Peptidase_M18"/>
    <property type="match status" value="1"/>
</dbReference>
<feature type="binding site" evidence="10">
    <location>
        <position position="83"/>
    </location>
    <ligand>
        <name>Zn(2+)</name>
        <dbReference type="ChEBI" id="CHEBI:29105"/>
    </ligand>
</feature>
<comment type="similarity">
    <text evidence="2 10 11">Belongs to the peptidase M18 family.</text>
</comment>
<dbReference type="GO" id="GO:0004177">
    <property type="term" value="F:aminopeptidase activity"/>
    <property type="evidence" value="ECO:0007669"/>
    <property type="project" value="UniProtKB-UniRule"/>
</dbReference>
<evidence type="ECO:0000256" key="1">
    <source>
        <dbReference type="ARBA" id="ARBA00001947"/>
    </source>
</evidence>
<reference evidence="13" key="1">
    <citation type="submission" date="2021-04" db="EMBL/GenBank/DDBJ databases">
        <title>Genome based classification of Actinospica acidithermotolerans sp. nov., an actinobacterium isolated from an Indonesian hot spring.</title>
        <authorList>
            <person name="Kusuma A.B."/>
            <person name="Putra K.E."/>
            <person name="Nafisah S."/>
            <person name="Loh J."/>
            <person name="Nouioui I."/>
            <person name="Goodfellow M."/>
        </authorList>
    </citation>
    <scope>NUCLEOTIDE SEQUENCE</scope>
    <source>
        <strain evidence="13">DSM 45618</strain>
    </source>
</reference>
<evidence type="ECO:0000256" key="10">
    <source>
        <dbReference type="HAMAP-Rule" id="MF_00467"/>
    </source>
</evidence>
<feature type="binding site" evidence="10">
    <location>
        <position position="403"/>
    </location>
    <ligand>
        <name>Zn(2+)</name>
        <dbReference type="ChEBI" id="CHEBI:29105"/>
    </ligand>
</feature>
<dbReference type="InterPro" id="IPR001948">
    <property type="entry name" value="Peptidase_M18"/>
</dbReference>